<accession>A0A5N5RGS6</accession>
<dbReference type="Pfam" id="PF09754">
    <property type="entry name" value="PAC2"/>
    <property type="match status" value="1"/>
</dbReference>
<dbReference type="AlphaFoldDB" id="A0A5N5RGS6"/>
<dbReference type="InterPro" id="IPR019151">
    <property type="entry name" value="Proteasome_assmbl_chaperone_2"/>
</dbReference>
<reference evidence="1 2" key="1">
    <citation type="journal article" date="2019" name="Int. J. Syst. Evol. Microbiol.">
        <title>Bifidobacterium jacchi sp. nov., isolated from the faeces of a baby common marmoset (Callithrix jacchus).</title>
        <authorList>
            <person name="Modesto M."/>
            <person name="Watanabe K."/>
            <person name="Arita M."/>
            <person name="Satti M."/>
            <person name="Oki K."/>
            <person name="Sciavilla P."/>
            <person name="Patavino C."/>
            <person name="Camma C."/>
            <person name="Michelini S."/>
            <person name="Sgorbati B."/>
            <person name="Mattarelli P."/>
        </authorList>
    </citation>
    <scope>NUCLEOTIDE SEQUENCE [LARGE SCALE GENOMIC DNA]</scope>
    <source>
        <strain evidence="1 2">MRM 9.3</strain>
    </source>
</reference>
<dbReference type="PIRSF" id="PIRSF028754">
    <property type="entry name" value="UCP028754"/>
    <property type="match status" value="1"/>
</dbReference>
<sequence length="270" mass="30073">MLAAFEGWNDAAQAASDVIRHLTSTYECREVRRITCDGYYDYQSVRPVICHVTGRARIVWPQTTFYEIMLDGGVRMYAQIAPEPNYRWMSYCRQTLNIAAELDVDRIVTLGSMFAPCPHTRPLPVSISEGSCQCEQDREYSGPVGIPTVLDSMAADDGYRTTSMWVSIPQYLGDLPCAQGSLELTRAVSELIAHPLDEGCLPQKARLWAQRATLLTECSETVRQHVQRLERQYDADAAAAKSAAPGAPQAEQLVRETEEFLRGMANGTPC</sequence>
<name>A0A5N5RGS6_9BIFI</name>
<protein>
    <submittedName>
        <fullName evidence="1">PAC2 family protein</fullName>
    </submittedName>
</protein>
<dbReference type="OrthoDB" id="150941at2"/>
<gene>
    <name evidence="1" type="ORF">EHS19_07335</name>
</gene>
<dbReference type="InterPro" id="IPR038389">
    <property type="entry name" value="PSMG2_sf"/>
</dbReference>
<dbReference type="EMBL" id="RQSP01000025">
    <property type="protein sequence ID" value="KAB5606445.1"/>
    <property type="molecule type" value="Genomic_DNA"/>
</dbReference>
<evidence type="ECO:0000313" key="1">
    <source>
        <dbReference type="EMBL" id="KAB5606445.1"/>
    </source>
</evidence>
<comment type="caution">
    <text evidence="1">The sequence shown here is derived from an EMBL/GenBank/DDBJ whole genome shotgun (WGS) entry which is preliminary data.</text>
</comment>
<keyword evidence="2" id="KW-1185">Reference proteome</keyword>
<proteinExistence type="predicted"/>
<dbReference type="InterPro" id="IPR008492">
    <property type="entry name" value="Rv2714-like"/>
</dbReference>
<organism evidence="1 2">
    <name type="scientific">Bifidobacterium jacchi</name>
    <dbReference type="NCBI Taxonomy" id="2490545"/>
    <lineage>
        <taxon>Bacteria</taxon>
        <taxon>Bacillati</taxon>
        <taxon>Actinomycetota</taxon>
        <taxon>Actinomycetes</taxon>
        <taxon>Bifidobacteriales</taxon>
        <taxon>Bifidobacteriaceae</taxon>
        <taxon>Bifidobacterium</taxon>
    </lineage>
</organism>
<dbReference type="Proteomes" id="UP000326336">
    <property type="component" value="Unassembled WGS sequence"/>
</dbReference>
<evidence type="ECO:0000313" key="2">
    <source>
        <dbReference type="Proteomes" id="UP000326336"/>
    </source>
</evidence>
<dbReference type="SUPFAM" id="SSF159659">
    <property type="entry name" value="Cgl1923-like"/>
    <property type="match status" value="1"/>
</dbReference>
<dbReference type="Gene3D" id="3.40.50.10900">
    <property type="entry name" value="PAC-like subunit"/>
    <property type="match status" value="1"/>
</dbReference>